<name>A0A225WEI6_9STRA</name>
<keyword evidence="3" id="KW-1185">Reference proteome</keyword>
<protein>
    <submittedName>
        <fullName evidence="2">Uncharacterized protein</fullName>
    </submittedName>
</protein>
<dbReference type="OrthoDB" id="145786at2759"/>
<reference evidence="3" key="1">
    <citation type="submission" date="2017-03" db="EMBL/GenBank/DDBJ databases">
        <title>Phytopthora megakarya and P. palmivora, two closely related causual agents of cacao black pod achieved similar genome size and gene model numbers by different mechanisms.</title>
        <authorList>
            <person name="Ali S."/>
            <person name="Shao J."/>
            <person name="Larry D.J."/>
            <person name="Kronmiller B."/>
            <person name="Shen D."/>
            <person name="Strem M.D."/>
            <person name="Melnick R.L."/>
            <person name="Guiltinan M.J."/>
            <person name="Tyler B.M."/>
            <person name="Meinhardt L.W."/>
            <person name="Bailey B.A."/>
        </authorList>
    </citation>
    <scope>NUCLEOTIDE SEQUENCE [LARGE SCALE GENOMIC DNA]</scope>
    <source>
        <strain evidence="3">zdho120</strain>
    </source>
</reference>
<gene>
    <name evidence="2" type="ORF">PHMEG_00010801</name>
</gene>
<proteinExistence type="predicted"/>
<accession>A0A225WEI6</accession>
<evidence type="ECO:0000313" key="3">
    <source>
        <dbReference type="Proteomes" id="UP000198211"/>
    </source>
</evidence>
<sequence length="154" mass="17746">MTLWCCGGYTRLKSNKYKDWQVLADPESRDVTLLEREKMIYENWVSEQPPLVGRREYPTPKHILARETEDLDSLEQPWMDPAEVNEPTTDAHGLRTPSNAGGNNYVRGGEDGAEPTEDWEGKLDTVYVSVMHEITEEVRTGRYDEAVEHFPDEM</sequence>
<evidence type="ECO:0000313" key="2">
    <source>
        <dbReference type="EMBL" id="OWZ15539.1"/>
    </source>
</evidence>
<dbReference type="AlphaFoldDB" id="A0A225WEI6"/>
<dbReference type="Proteomes" id="UP000198211">
    <property type="component" value="Unassembled WGS sequence"/>
</dbReference>
<feature type="region of interest" description="Disordered" evidence="1">
    <location>
        <begin position="80"/>
        <end position="120"/>
    </location>
</feature>
<evidence type="ECO:0000256" key="1">
    <source>
        <dbReference type="SAM" id="MobiDB-lite"/>
    </source>
</evidence>
<comment type="caution">
    <text evidence="2">The sequence shown here is derived from an EMBL/GenBank/DDBJ whole genome shotgun (WGS) entry which is preliminary data.</text>
</comment>
<organism evidence="2 3">
    <name type="scientific">Phytophthora megakarya</name>
    <dbReference type="NCBI Taxonomy" id="4795"/>
    <lineage>
        <taxon>Eukaryota</taxon>
        <taxon>Sar</taxon>
        <taxon>Stramenopiles</taxon>
        <taxon>Oomycota</taxon>
        <taxon>Peronosporomycetes</taxon>
        <taxon>Peronosporales</taxon>
        <taxon>Peronosporaceae</taxon>
        <taxon>Phytophthora</taxon>
    </lineage>
</organism>
<dbReference type="EMBL" id="NBNE01001105">
    <property type="protein sequence ID" value="OWZ15539.1"/>
    <property type="molecule type" value="Genomic_DNA"/>
</dbReference>